<gene>
    <name evidence="1" type="ORF">PSON_ATCC_30995.1.T0530001</name>
</gene>
<dbReference type="EMBL" id="CAJJDN010000053">
    <property type="protein sequence ID" value="CAD8088615.1"/>
    <property type="molecule type" value="Genomic_DNA"/>
</dbReference>
<reference evidence="1" key="1">
    <citation type="submission" date="2021-01" db="EMBL/GenBank/DDBJ databases">
        <authorList>
            <consortium name="Genoscope - CEA"/>
            <person name="William W."/>
        </authorList>
    </citation>
    <scope>NUCLEOTIDE SEQUENCE</scope>
</reference>
<dbReference type="AlphaFoldDB" id="A0A8S1NHZ1"/>
<accession>A0A8S1NHZ1</accession>
<protein>
    <submittedName>
        <fullName evidence="1">Uncharacterized protein</fullName>
    </submittedName>
</protein>
<organism evidence="1 2">
    <name type="scientific">Paramecium sonneborni</name>
    <dbReference type="NCBI Taxonomy" id="65129"/>
    <lineage>
        <taxon>Eukaryota</taxon>
        <taxon>Sar</taxon>
        <taxon>Alveolata</taxon>
        <taxon>Ciliophora</taxon>
        <taxon>Intramacronucleata</taxon>
        <taxon>Oligohymenophorea</taxon>
        <taxon>Peniculida</taxon>
        <taxon>Parameciidae</taxon>
        <taxon>Paramecium</taxon>
    </lineage>
</organism>
<keyword evidence="2" id="KW-1185">Reference proteome</keyword>
<dbReference type="Proteomes" id="UP000692954">
    <property type="component" value="Unassembled WGS sequence"/>
</dbReference>
<sequence>MKSQKNCWINLKNQNNKTILIRMGTQRKKMSNNKKGNIIGSFNQKQGDQISSKYDLRYKKDYIVEYKHLKQIICSWRVKKKNQTPQHLIMWVRIFQLKK</sequence>
<proteinExistence type="predicted"/>
<name>A0A8S1NHZ1_9CILI</name>
<comment type="caution">
    <text evidence="1">The sequence shown here is derived from an EMBL/GenBank/DDBJ whole genome shotgun (WGS) entry which is preliminary data.</text>
</comment>
<evidence type="ECO:0000313" key="2">
    <source>
        <dbReference type="Proteomes" id="UP000692954"/>
    </source>
</evidence>
<evidence type="ECO:0000313" key="1">
    <source>
        <dbReference type="EMBL" id="CAD8088615.1"/>
    </source>
</evidence>